<dbReference type="SMART" id="SM00710">
    <property type="entry name" value="PbH1"/>
    <property type="match status" value="7"/>
</dbReference>
<keyword evidence="1" id="KW-0732">Signal</keyword>
<proteinExistence type="predicted"/>
<evidence type="ECO:0000259" key="2">
    <source>
        <dbReference type="Pfam" id="PF13229"/>
    </source>
</evidence>
<dbReference type="InterPro" id="IPR039448">
    <property type="entry name" value="Beta_helix"/>
</dbReference>
<accession>A0A939G4Q9</accession>
<reference evidence="3 4" key="1">
    <citation type="submission" date="2021-03" db="EMBL/GenBank/DDBJ databases">
        <title>Fibrella sp. HMF5036 genome sequencing and assembly.</title>
        <authorList>
            <person name="Kang H."/>
            <person name="Kim H."/>
            <person name="Bae S."/>
            <person name="Joh K."/>
        </authorList>
    </citation>
    <scope>NUCLEOTIDE SEQUENCE [LARGE SCALE GENOMIC DNA]</scope>
    <source>
        <strain evidence="3 4">HMF5036</strain>
    </source>
</reference>
<keyword evidence="4" id="KW-1185">Reference proteome</keyword>
<dbReference type="InterPro" id="IPR006626">
    <property type="entry name" value="PbH1"/>
</dbReference>
<dbReference type="InterPro" id="IPR012334">
    <property type="entry name" value="Pectin_lyas_fold"/>
</dbReference>
<dbReference type="Gene3D" id="2.160.20.10">
    <property type="entry name" value="Single-stranded right-handed beta-helix, Pectin lyase-like"/>
    <property type="match status" value="1"/>
</dbReference>
<dbReference type="Pfam" id="PF13229">
    <property type="entry name" value="Beta_helix"/>
    <property type="match status" value="1"/>
</dbReference>
<feature type="signal peptide" evidence="1">
    <location>
        <begin position="1"/>
        <end position="20"/>
    </location>
</feature>
<organism evidence="3 4">
    <name type="scientific">Fibrella aquatilis</name>
    <dbReference type="NCBI Taxonomy" id="2817059"/>
    <lineage>
        <taxon>Bacteria</taxon>
        <taxon>Pseudomonadati</taxon>
        <taxon>Bacteroidota</taxon>
        <taxon>Cytophagia</taxon>
        <taxon>Cytophagales</taxon>
        <taxon>Spirosomataceae</taxon>
        <taxon>Fibrella</taxon>
    </lineage>
</organism>
<dbReference type="Proteomes" id="UP000664795">
    <property type="component" value="Unassembled WGS sequence"/>
</dbReference>
<protein>
    <submittedName>
        <fullName evidence="3">Right-handed parallel beta-helix repeat-containing protein</fullName>
    </submittedName>
</protein>
<comment type="caution">
    <text evidence="3">The sequence shown here is derived from an EMBL/GenBank/DDBJ whole genome shotgun (WGS) entry which is preliminary data.</text>
</comment>
<sequence length="488" mass="51620">MKINQLTHLMLLLAMPLLLSYCKPTEVDPDTLVRTTATDTLSIAGVRSLAKLDIPGTVRITDAGREGVYRLDIADKTSVDNMGTVLVTAGGRRYKRQYVGAANAYWFNVTTDDTDIGPELQAAVDAAVELVIPDGTYTQRTTVRLPGNRILRANAGKVTINLPATYVSLASPVSNSLTFGNVTIDGLGWVVSSQEKGTYGVITIDGPTVSNLTIQNCTSTDAAAKDSTNFLTLKIQTGKTANNVLIQNNNIGAKRMAFEIFNHDNFNVYAGTNIRVAGNVVHDCHFGISLSGPMDGNTVVDNELRNCSLYGIEIAGALRNVVITNNRFAGKFDKLIIGSNDGQGNGTLQGGMEVSGNRTLGTCIGGVQLFNAGAANVNRNSLSLTGRLEIISPSSNGGTYNQNVIETTGDNAVICDNAPNNKFLNNTFSNRTNGANIATFRAYGANAQNVTLNGNRIIKGKGGVSFDAVDGATLTATDNINEAGAPIQ</sequence>
<evidence type="ECO:0000313" key="3">
    <source>
        <dbReference type="EMBL" id="MBO0932074.1"/>
    </source>
</evidence>
<evidence type="ECO:0000313" key="4">
    <source>
        <dbReference type="Proteomes" id="UP000664795"/>
    </source>
</evidence>
<dbReference type="InterPro" id="IPR011050">
    <property type="entry name" value="Pectin_lyase_fold/virulence"/>
</dbReference>
<dbReference type="RefSeq" id="WP_207336045.1">
    <property type="nucleotide sequence ID" value="NZ_JAFMYU010000010.1"/>
</dbReference>
<feature type="chain" id="PRO_5037970530" evidence="1">
    <location>
        <begin position="21"/>
        <end position="488"/>
    </location>
</feature>
<gene>
    <name evidence="3" type="ORF">J2I48_13770</name>
</gene>
<feature type="domain" description="Right handed beta helix" evidence="2">
    <location>
        <begin position="207"/>
        <end position="381"/>
    </location>
</feature>
<dbReference type="SUPFAM" id="SSF51126">
    <property type="entry name" value="Pectin lyase-like"/>
    <property type="match status" value="1"/>
</dbReference>
<dbReference type="AlphaFoldDB" id="A0A939G4Q9"/>
<name>A0A939G4Q9_9BACT</name>
<evidence type="ECO:0000256" key="1">
    <source>
        <dbReference type="SAM" id="SignalP"/>
    </source>
</evidence>
<dbReference type="EMBL" id="JAFMYU010000010">
    <property type="protein sequence ID" value="MBO0932074.1"/>
    <property type="molecule type" value="Genomic_DNA"/>
</dbReference>